<dbReference type="RefSeq" id="WP_158639998.1">
    <property type="nucleotide sequence ID" value="NZ_VLKZ01000003.1"/>
</dbReference>
<protein>
    <submittedName>
        <fullName evidence="1">Uncharacterized protein</fullName>
    </submittedName>
</protein>
<evidence type="ECO:0000313" key="2">
    <source>
        <dbReference type="Proteomes" id="UP000315711"/>
    </source>
</evidence>
<comment type="caution">
    <text evidence="1">The sequence shown here is derived from an EMBL/GenBank/DDBJ whole genome shotgun (WGS) entry which is preliminary data.</text>
</comment>
<proteinExistence type="predicted"/>
<keyword evidence="2" id="KW-1185">Reference proteome</keyword>
<gene>
    <name evidence="1" type="ORF">IQ10_01257</name>
</gene>
<dbReference type="AlphaFoldDB" id="A0A562QME1"/>
<dbReference type="EMBL" id="VLKZ01000003">
    <property type="protein sequence ID" value="TWI57928.1"/>
    <property type="molecule type" value="Genomic_DNA"/>
</dbReference>
<evidence type="ECO:0000313" key="1">
    <source>
        <dbReference type="EMBL" id="TWI57928.1"/>
    </source>
</evidence>
<organism evidence="1 2">
    <name type="scientific">Halalkalibacter nanhaiisediminis</name>
    <dbReference type="NCBI Taxonomy" id="688079"/>
    <lineage>
        <taxon>Bacteria</taxon>
        <taxon>Bacillati</taxon>
        <taxon>Bacillota</taxon>
        <taxon>Bacilli</taxon>
        <taxon>Bacillales</taxon>
        <taxon>Bacillaceae</taxon>
        <taxon>Halalkalibacter</taxon>
    </lineage>
</organism>
<name>A0A562QME1_9BACI</name>
<sequence>MKQKEQAIEIEHPNDTEIEHPVITEIGQERDTNREPLELALKLKAN</sequence>
<accession>A0A562QME1</accession>
<reference evidence="1 2" key="1">
    <citation type="journal article" date="2015" name="Stand. Genomic Sci.">
        <title>Genomic Encyclopedia of Bacterial and Archaeal Type Strains, Phase III: the genomes of soil and plant-associated and newly described type strains.</title>
        <authorList>
            <person name="Whitman W.B."/>
            <person name="Woyke T."/>
            <person name="Klenk H.P."/>
            <person name="Zhou Y."/>
            <person name="Lilburn T.G."/>
            <person name="Beck B.J."/>
            <person name="De Vos P."/>
            <person name="Vandamme P."/>
            <person name="Eisen J.A."/>
            <person name="Garrity G."/>
            <person name="Hugenholtz P."/>
            <person name="Kyrpides N.C."/>
        </authorList>
    </citation>
    <scope>NUCLEOTIDE SEQUENCE [LARGE SCALE GENOMIC DNA]</scope>
    <source>
        <strain evidence="1 2">CGMCC 1.10116</strain>
    </source>
</reference>
<dbReference type="Proteomes" id="UP000315711">
    <property type="component" value="Unassembled WGS sequence"/>
</dbReference>